<sequence>MAPKLGKRKRVTREELEQPSRSPSPSSDSQESDDEDVQALFRKAFEAKFEPLDIEPVQKKVKQDGIEHKDAEVEDEESDWSGVSSEDEDNNGVEVFDYAANNRQAHEKASKAELRAFMSSKPPTLSSSTPTAKSSATQKPSTTDSSDPTEVEHLKNDLALQNLLRESTLLSTHNPTYSTRATDAPAKPSSISTRHKIADMHMQSLGAKGSAFAQKNMPMSQRKGITAKAKLREDLRRKEAKENGIILERDTKKKKAPSSLAQRRDRGVGGPSVGKFKNGTLTLSKKDVASITRDGGGGGKGKGKKGRR</sequence>
<feature type="region of interest" description="Disordered" evidence="1">
    <location>
        <begin position="242"/>
        <end position="308"/>
    </location>
</feature>
<gene>
    <name evidence="2" type="ORF">PDIGIT_LOCUS6473</name>
</gene>
<evidence type="ECO:0000256" key="1">
    <source>
        <dbReference type="SAM" id="MobiDB-lite"/>
    </source>
</evidence>
<feature type="compositionally biased region" description="Polar residues" evidence="1">
    <location>
        <begin position="138"/>
        <end position="148"/>
    </location>
</feature>
<reference evidence="2" key="1">
    <citation type="submission" date="2023-01" db="EMBL/GenBank/DDBJ databases">
        <authorList>
            <person name="Van Ghelder C."/>
            <person name="Rancurel C."/>
        </authorList>
    </citation>
    <scope>NUCLEOTIDE SEQUENCE</scope>
    <source>
        <strain evidence="2">CNCM I-4278</strain>
    </source>
</reference>
<keyword evidence="3" id="KW-1185">Reference proteome</keyword>
<feature type="compositionally biased region" description="Low complexity" evidence="1">
    <location>
        <begin position="119"/>
        <end position="137"/>
    </location>
</feature>
<feature type="compositionally biased region" description="Polar residues" evidence="1">
    <location>
        <begin position="164"/>
        <end position="181"/>
    </location>
</feature>
<feature type="compositionally biased region" description="Acidic residues" evidence="1">
    <location>
        <begin position="72"/>
        <end position="91"/>
    </location>
</feature>
<name>A0A9W4UCK0_9PLEO</name>
<dbReference type="GO" id="GO:0000462">
    <property type="term" value="P:maturation of SSU-rRNA from tricistronic rRNA transcript (SSU-rRNA, 5.8S rRNA, LSU-rRNA)"/>
    <property type="evidence" value="ECO:0007669"/>
    <property type="project" value="TreeGrafter"/>
</dbReference>
<evidence type="ECO:0000313" key="2">
    <source>
        <dbReference type="EMBL" id="CAI6333435.1"/>
    </source>
</evidence>
<feature type="compositionally biased region" description="Basic residues" evidence="1">
    <location>
        <begin position="1"/>
        <end position="11"/>
    </location>
</feature>
<dbReference type="OrthoDB" id="5556956at2759"/>
<comment type="caution">
    <text evidence="2">The sequence shown here is derived from an EMBL/GenBank/DDBJ whole genome shotgun (WGS) entry which is preliminary data.</text>
</comment>
<evidence type="ECO:0000313" key="3">
    <source>
        <dbReference type="Proteomes" id="UP001152607"/>
    </source>
</evidence>
<dbReference type="InterPro" id="IPR053030">
    <property type="entry name" value="Ribosomal_biogenesis_FAF1-like"/>
</dbReference>
<dbReference type="GO" id="GO:0005730">
    <property type="term" value="C:nucleolus"/>
    <property type="evidence" value="ECO:0007669"/>
    <property type="project" value="TreeGrafter"/>
</dbReference>
<organism evidence="2 3">
    <name type="scientific">Periconia digitata</name>
    <dbReference type="NCBI Taxonomy" id="1303443"/>
    <lineage>
        <taxon>Eukaryota</taxon>
        <taxon>Fungi</taxon>
        <taxon>Dikarya</taxon>
        <taxon>Ascomycota</taxon>
        <taxon>Pezizomycotina</taxon>
        <taxon>Dothideomycetes</taxon>
        <taxon>Pleosporomycetidae</taxon>
        <taxon>Pleosporales</taxon>
        <taxon>Massarineae</taxon>
        <taxon>Periconiaceae</taxon>
        <taxon>Periconia</taxon>
    </lineage>
</organism>
<proteinExistence type="predicted"/>
<feature type="region of interest" description="Disordered" evidence="1">
    <location>
        <begin position="1"/>
        <end position="191"/>
    </location>
</feature>
<protein>
    <recommendedName>
        <fullName evidence="4">Protein FAF1</fullName>
    </recommendedName>
</protein>
<evidence type="ECO:0008006" key="4">
    <source>
        <dbReference type="Google" id="ProtNLM"/>
    </source>
</evidence>
<feature type="compositionally biased region" description="Basic and acidic residues" evidence="1">
    <location>
        <begin position="242"/>
        <end position="251"/>
    </location>
</feature>
<dbReference type="EMBL" id="CAOQHR010000004">
    <property type="protein sequence ID" value="CAI6333435.1"/>
    <property type="molecule type" value="Genomic_DNA"/>
</dbReference>
<accession>A0A9W4UCK0</accession>
<feature type="compositionally biased region" description="Basic and acidic residues" evidence="1">
    <location>
        <begin position="104"/>
        <end position="114"/>
    </location>
</feature>
<feature type="compositionally biased region" description="Basic and acidic residues" evidence="1">
    <location>
        <begin position="43"/>
        <end position="71"/>
    </location>
</feature>
<dbReference type="Proteomes" id="UP001152607">
    <property type="component" value="Unassembled WGS sequence"/>
</dbReference>
<feature type="compositionally biased region" description="Low complexity" evidence="1">
    <location>
        <begin position="19"/>
        <end position="29"/>
    </location>
</feature>
<dbReference type="PANTHER" id="PTHR28096">
    <property type="entry name" value="PROTEIN FAF1"/>
    <property type="match status" value="1"/>
</dbReference>
<dbReference type="AlphaFoldDB" id="A0A9W4UCK0"/>
<dbReference type="PANTHER" id="PTHR28096:SF1">
    <property type="entry name" value="PROTEIN FAF1"/>
    <property type="match status" value="1"/>
</dbReference>